<evidence type="ECO:0000313" key="5">
    <source>
        <dbReference type="Proteomes" id="UP000594480"/>
    </source>
</evidence>
<dbReference type="EMBL" id="CP064760">
    <property type="protein sequence ID" value="QPE03961.1"/>
    <property type="molecule type" value="Genomic_DNA"/>
</dbReference>
<keyword evidence="5" id="KW-1185">Reference proteome</keyword>
<dbReference type="InterPro" id="IPR017703">
    <property type="entry name" value="YgfZ/GCV_T_CS"/>
</dbReference>
<dbReference type="AlphaFoldDB" id="A0A7S8RGD8"/>
<accession>A0A7S8RGD8</accession>
<dbReference type="Proteomes" id="UP000594480">
    <property type="component" value="Chromosome"/>
</dbReference>
<gene>
    <name evidence="4" type="ORF">IT882_12030</name>
</gene>
<dbReference type="Pfam" id="PF25455">
    <property type="entry name" value="Beta-barrel_CAF17_C"/>
    <property type="match status" value="1"/>
</dbReference>
<dbReference type="RefSeq" id="WP_195692052.1">
    <property type="nucleotide sequence ID" value="NZ_CP064760.1"/>
</dbReference>
<evidence type="ECO:0000256" key="2">
    <source>
        <dbReference type="SAM" id="MobiDB-lite"/>
    </source>
</evidence>
<evidence type="ECO:0000313" key="4">
    <source>
        <dbReference type="EMBL" id="QPE03961.1"/>
    </source>
</evidence>
<dbReference type="InterPro" id="IPR027266">
    <property type="entry name" value="TrmE/GcvT-like"/>
</dbReference>
<proteinExistence type="predicted"/>
<keyword evidence="1" id="KW-0809">Transit peptide</keyword>
<dbReference type="GO" id="GO:0016226">
    <property type="term" value="P:iron-sulfur cluster assembly"/>
    <property type="evidence" value="ECO:0007669"/>
    <property type="project" value="TreeGrafter"/>
</dbReference>
<dbReference type="InterPro" id="IPR057460">
    <property type="entry name" value="CAF17_C"/>
</dbReference>
<dbReference type="PANTHER" id="PTHR22602">
    <property type="entry name" value="TRANSFERASE CAF17, MITOCHONDRIAL-RELATED"/>
    <property type="match status" value="1"/>
</dbReference>
<dbReference type="NCBIfam" id="TIGR03317">
    <property type="entry name" value="ygfZ_signature"/>
    <property type="match status" value="1"/>
</dbReference>
<dbReference type="KEGG" id="msf:IT882_12030"/>
<evidence type="ECO:0000259" key="3">
    <source>
        <dbReference type="Pfam" id="PF25455"/>
    </source>
</evidence>
<evidence type="ECO:0000256" key="1">
    <source>
        <dbReference type="ARBA" id="ARBA00022946"/>
    </source>
</evidence>
<name>A0A7S8RGD8_9MICO</name>
<dbReference type="PANTHER" id="PTHR22602:SF0">
    <property type="entry name" value="TRANSFERASE CAF17, MITOCHONDRIAL-RELATED"/>
    <property type="match status" value="1"/>
</dbReference>
<reference evidence="4 5" key="1">
    <citation type="submission" date="2020-11" db="EMBL/GenBank/DDBJ databases">
        <title>Amino acid is mineralized and recycled by bacteria in oceanic microbiome.</title>
        <authorList>
            <person name="Zheng L.Y."/>
        </authorList>
    </citation>
    <scope>NUCLEOTIDE SEQUENCE [LARGE SCALE GENOMIC DNA]</scope>
    <source>
        <strain evidence="4 5">A32-1</strain>
    </source>
</reference>
<dbReference type="InterPro" id="IPR045179">
    <property type="entry name" value="YgfZ/GcvT"/>
</dbReference>
<dbReference type="Gene3D" id="3.30.1360.120">
    <property type="entry name" value="Probable tRNA modification gtpase trme, domain 1"/>
    <property type="match status" value="1"/>
</dbReference>
<dbReference type="SUPFAM" id="SSF103025">
    <property type="entry name" value="Folate-binding domain"/>
    <property type="match status" value="1"/>
</dbReference>
<feature type="region of interest" description="Disordered" evidence="2">
    <location>
        <begin position="348"/>
        <end position="370"/>
    </location>
</feature>
<feature type="domain" description="CAF17 C-terminal" evidence="3">
    <location>
        <begin position="268"/>
        <end position="334"/>
    </location>
</feature>
<organism evidence="4 5">
    <name type="scientific">Microbacterium schleiferi</name>
    <dbReference type="NCBI Taxonomy" id="69362"/>
    <lineage>
        <taxon>Bacteria</taxon>
        <taxon>Bacillati</taxon>
        <taxon>Actinomycetota</taxon>
        <taxon>Actinomycetes</taxon>
        <taxon>Micrococcales</taxon>
        <taxon>Microbacteriaceae</taxon>
        <taxon>Microbacterium</taxon>
    </lineage>
</organism>
<sequence>MASAFERVPGAVVEDGILMHVGNPLVEQRRLLRGDAVAPLDNRAVVSVSGPDRLAWLDSITSQAVAGLAPGVSSELLILDPNGHIEHAAGIVDDGETAWLIVDTADADRLVAWLTRMRFRMRVEIDRRDELAVFGAVSPEVAALEAFSPAGVPVVWRDPWPGITAGGHGYAVGEHPGAARAWVEVIVNASERDRIAGAAAAREVSLAGVIAVDALRIAAWRPSWVREVDERSLPHELDWLRTAVHLSKGCYRGQETVAKVHNLGHPPRRLVAVHLDGADSILPPPGSEVRVSGDAVGVLTSVALHVDDGPIGLAIVRRTAADGDATVETAEGTVAARLEMIVPPEAGAAASVPRLPRLSRRAANAAPSGS</sequence>
<protein>
    <submittedName>
        <fullName evidence="4">Folate-binding protein YgfZ</fullName>
    </submittedName>
</protein>